<organism evidence="1 2">
    <name type="scientific">Tenggerimyces flavus</name>
    <dbReference type="NCBI Taxonomy" id="1708749"/>
    <lineage>
        <taxon>Bacteria</taxon>
        <taxon>Bacillati</taxon>
        <taxon>Actinomycetota</taxon>
        <taxon>Actinomycetes</taxon>
        <taxon>Propionibacteriales</taxon>
        <taxon>Nocardioidaceae</taxon>
        <taxon>Tenggerimyces</taxon>
    </lineage>
</organism>
<accession>A0ABV7YKR2</accession>
<keyword evidence="2" id="KW-1185">Reference proteome</keyword>
<gene>
    <name evidence="1" type="ORF">ACFOUW_32340</name>
</gene>
<evidence type="ECO:0000313" key="2">
    <source>
        <dbReference type="Proteomes" id="UP001595699"/>
    </source>
</evidence>
<sequence length="40" mass="4802">MGYIQLPTGLYVLGVTEDAMQNRDRWIRCEQTARIHPRRR</sequence>
<reference evidence="2" key="1">
    <citation type="journal article" date="2019" name="Int. J. Syst. Evol. Microbiol.">
        <title>The Global Catalogue of Microorganisms (GCM) 10K type strain sequencing project: providing services to taxonomists for standard genome sequencing and annotation.</title>
        <authorList>
            <consortium name="The Broad Institute Genomics Platform"/>
            <consortium name="The Broad Institute Genome Sequencing Center for Infectious Disease"/>
            <person name="Wu L."/>
            <person name="Ma J."/>
        </authorList>
    </citation>
    <scope>NUCLEOTIDE SEQUENCE [LARGE SCALE GENOMIC DNA]</scope>
    <source>
        <strain evidence="2">CGMCC 4.7241</strain>
    </source>
</reference>
<protein>
    <submittedName>
        <fullName evidence="1">Uncharacterized protein</fullName>
    </submittedName>
</protein>
<proteinExistence type="predicted"/>
<name>A0ABV7YKR2_9ACTN</name>
<evidence type="ECO:0000313" key="1">
    <source>
        <dbReference type="EMBL" id="MFC3765562.1"/>
    </source>
</evidence>
<dbReference type="RefSeq" id="WP_275577057.1">
    <property type="nucleotide sequence ID" value="NZ_JAFBCM010000001.1"/>
</dbReference>
<dbReference type="Proteomes" id="UP001595699">
    <property type="component" value="Unassembled WGS sequence"/>
</dbReference>
<dbReference type="EMBL" id="JBHRZH010000041">
    <property type="protein sequence ID" value="MFC3765562.1"/>
    <property type="molecule type" value="Genomic_DNA"/>
</dbReference>
<comment type="caution">
    <text evidence="1">The sequence shown here is derived from an EMBL/GenBank/DDBJ whole genome shotgun (WGS) entry which is preliminary data.</text>
</comment>